<keyword evidence="4" id="KW-1185">Reference proteome</keyword>
<dbReference type="InterPro" id="IPR057171">
    <property type="entry name" value="DUF7849"/>
</dbReference>
<dbReference type="PROSITE" id="PS50093">
    <property type="entry name" value="PKD"/>
    <property type="match status" value="1"/>
</dbReference>
<feature type="signal peptide" evidence="1">
    <location>
        <begin position="1"/>
        <end position="19"/>
    </location>
</feature>
<gene>
    <name evidence="3" type="ORF">PIECOFPK_00494</name>
</gene>
<feature type="chain" id="PRO_5045230996" description="PKD domain-containing protein" evidence="1">
    <location>
        <begin position="20"/>
        <end position="656"/>
    </location>
</feature>
<dbReference type="InterPro" id="IPR035986">
    <property type="entry name" value="PKD_dom_sf"/>
</dbReference>
<dbReference type="Gene3D" id="2.60.40.10">
    <property type="entry name" value="Immunoglobulins"/>
    <property type="match status" value="1"/>
</dbReference>
<dbReference type="SUPFAM" id="SSF49299">
    <property type="entry name" value="PKD domain"/>
    <property type="match status" value="1"/>
</dbReference>
<evidence type="ECO:0000313" key="3">
    <source>
        <dbReference type="EMBL" id="WWC82785.1"/>
    </source>
</evidence>
<dbReference type="Pfam" id="PF18911">
    <property type="entry name" value="PKD_4"/>
    <property type="match status" value="1"/>
</dbReference>
<dbReference type="Pfam" id="PF25233">
    <property type="entry name" value="DUF7849"/>
    <property type="match status" value="1"/>
</dbReference>
<reference evidence="4" key="1">
    <citation type="submission" date="2024-01" db="EMBL/GenBank/DDBJ databases">
        <title>Mycovorax composti gen. nov. sp. nov., a member of the family Chitinophagaceae isolated from button mushroom compost.</title>
        <authorList>
            <person name="Thai M."/>
            <person name="Bell T.L."/>
            <person name="Kertesz M.A."/>
        </authorList>
    </citation>
    <scope>NUCLEOTIDE SEQUENCE [LARGE SCALE GENOMIC DNA]</scope>
    <source>
        <strain evidence="4">C216</strain>
    </source>
</reference>
<evidence type="ECO:0000313" key="4">
    <source>
        <dbReference type="Proteomes" id="UP001321305"/>
    </source>
</evidence>
<evidence type="ECO:0000256" key="1">
    <source>
        <dbReference type="SAM" id="SignalP"/>
    </source>
</evidence>
<name>A0ABZ2EH96_9BACT</name>
<feature type="domain" description="PKD" evidence="2">
    <location>
        <begin position="53"/>
        <end position="92"/>
    </location>
</feature>
<evidence type="ECO:0000259" key="2">
    <source>
        <dbReference type="PROSITE" id="PS50093"/>
    </source>
</evidence>
<organism evidence="3 4">
    <name type="scientific">Mycovorax composti</name>
    <dbReference type="NCBI Taxonomy" id="2962693"/>
    <lineage>
        <taxon>Bacteria</taxon>
        <taxon>Pseudomonadati</taxon>
        <taxon>Bacteroidota</taxon>
        <taxon>Chitinophagia</taxon>
        <taxon>Chitinophagales</taxon>
        <taxon>Chitinophagaceae</taxon>
        <taxon>Mycovorax</taxon>
    </lineage>
</organism>
<dbReference type="EMBL" id="CP144143">
    <property type="protein sequence ID" value="WWC82785.1"/>
    <property type="molecule type" value="Genomic_DNA"/>
</dbReference>
<dbReference type="InterPro" id="IPR055353">
    <property type="entry name" value="DUF7619"/>
</dbReference>
<keyword evidence="1" id="KW-0732">Signal</keyword>
<dbReference type="Pfam" id="PF24595">
    <property type="entry name" value="DUF7619"/>
    <property type="match status" value="1"/>
</dbReference>
<proteinExistence type="predicted"/>
<dbReference type="Proteomes" id="UP001321305">
    <property type="component" value="Chromosome"/>
</dbReference>
<protein>
    <recommendedName>
        <fullName evidence="2">PKD domain-containing protein</fullName>
    </recommendedName>
</protein>
<dbReference type="CDD" id="cd00146">
    <property type="entry name" value="PKD"/>
    <property type="match status" value="1"/>
</dbReference>
<dbReference type="RefSeq" id="WP_409966437.1">
    <property type="nucleotide sequence ID" value="NZ_CP144143.1"/>
</dbReference>
<dbReference type="InterPro" id="IPR000601">
    <property type="entry name" value="PKD_dom"/>
</dbReference>
<accession>A0ABZ2EH96</accession>
<dbReference type="InterPro" id="IPR013783">
    <property type="entry name" value="Ig-like_fold"/>
</dbReference>
<sequence length="656" mass="73782">MRYIIATLLYIALCRSAIAQQADSTIIANMDSTNKVSFSIALPPLTQIPGAPEPFYTYLWDFGDGHFSTAESPEHIYAKEGVYDVYLYAVNNYDDGKKPQRKKQRVEVKKPAPPGSFIASAAERDFFKANGIFELKYNCMAKPDDTMVLIAGWRNTGPEPVKGRFYLLLNEKQFEQTCFDTSEFRSYDYTSPLMAYNKDTDFPFALQSALLVTESGSPASNFSKTVEAVEASSLLSSTFSLYKSVFTADVRNIDAGQTAFSFLQLYVTPDMLKDTNATLTITGVYVPEKGQPVMHKLNIPVVNSHDPNKMNIKGGRISYRFLKKYKPLHYKVRFQNNGKGPARKIALDIDLAPVLNPETIQITDMSPFCPPCDSLAAVKRGCWELQKKENGAIFTFHGIYLPGTNQKGVEDKDSTKGFLEFSVVTRKKLENKPFKSRTAIYFDKNEPVITNYATGRFKKSPSPIFMAGYEKAFGNDAKVSDGIVTGIGIAPLAPYLPYFQTELYYKAAVRTTTTRISVQEEGSIFIDSLMKRFGYDRIDSLQTTKISQIKLIPLQLRYNINDYISIGAGAVVTADIAGEIEGSKTYHLLVVNDPNAPRNPYTLFNKERIKAFSNWRARPFFDLQLGKVKLGPHIGFRYYYNGKNSSFGYFYAGWRL</sequence>